<evidence type="ECO:0000256" key="7">
    <source>
        <dbReference type="ARBA" id="ARBA00022884"/>
    </source>
</evidence>
<dbReference type="GO" id="GO:0005730">
    <property type="term" value="C:nucleolus"/>
    <property type="evidence" value="ECO:0007669"/>
    <property type="project" value="UniProtKB-SubCell"/>
</dbReference>
<evidence type="ECO:0000256" key="9">
    <source>
        <dbReference type="ARBA" id="ARBA00023242"/>
    </source>
</evidence>
<dbReference type="GO" id="GO:0005786">
    <property type="term" value="C:signal recognition particle, endoplasmic reticulum targeting"/>
    <property type="evidence" value="ECO:0007669"/>
    <property type="project" value="UniProtKB-KW"/>
</dbReference>
<evidence type="ECO:0000256" key="10">
    <source>
        <dbReference type="ARBA" id="ARBA00023274"/>
    </source>
</evidence>
<keyword evidence="9" id="KW-0539">Nucleus</keyword>
<name>A0A4Y7NIB6_9CRUS</name>
<keyword evidence="7 12" id="KW-0694">RNA-binding</keyword>
<evidence type="ECO:0000256" key="6">
    <source>
        <dbReference type="ARBA" id="ARBA00022824"/>
    </source>
</evidence>
<dbReference type="InterPro" id="IPR034652">
    <property type="entry name" value="SRP68-RBD"/>
</dbReference>
<evidence type="ECO:0000256" key="5">
    <source>
        <dbReference type="ARBA" id="ARBA00022490"/>
    </source>
</evidence>
<evidence type="ECO:0000256" key="3">
    <source>
        <dbReference type="ARBA" id="ARBA00004604"/>
    </source>
</evidence>
<dbReference type="GO" id="GO:0006614">
    <property type="term" value="P:SRP-dependent cotranslational protein targeting to membrane"/>
    <property type="evidence" value="ECO:0007669"/>
    <property type="project" value="InterPro"/>
</dbReference>
<dbReference type="FunFam" id="1.10.3450.40:FF:000001">
    <property type="entry name" value="Signal recognition particle subunit SRP68"/>
    <property type="match status" value="1"/>
</dbReference>
<keyword evidence="6" id="KW-0256">Endoplasmic reticulum</keyword>
<reference evidence="14" key="1">
    <citation type="submission" date="2018-08" db="EMBL/GenBank/DDBJ databases">
        <authorList>
            <person name="Cornetti L."/>
        </authorList>
    </citation>
    <scope>NUCLEOTIDE SEQUENCE</scope>
    <source>
        <strain evidence="14">DE-FRO-2-1</strain>
    </source>
</reference>
<dbReference type="PIRSF" id="PIRSF038995">
    <property type="entry name" value="SRP68"/>
    <property type="match status" value="1"/>
</dbReference>
<dbReference type="InterPro" id="IPR026258">
    <property type="entry name" value="SRP68"/>
</dbReference>
<evidence type="ECO:0000256" key="12">
    <source>
        <dbReference type="PIRNR" id="PIRNR038995"/>
    </source>
</evidence>
<protein>
    <recommendedName>
        <fullName evidence="11 12">Signal recognition particle subunit SRP68</fullName>
        <shortName evidence="12">SRP68</shortName>
    </recommendedName>
</protein>
<dbReference type="GO" id="GO:0030942">
    <property type="term" value="F:endoplasmic reticulum signal peptide binding"/>
    <property type="evidence" value="ECO:0007669"/>
    <property type="project" value="InterPro"/>
</dbReference>
<dbReference type="Pfam" id="PF16969">
    <property type="entry name" value="SRP68"/>
    <property type="match status" value="1"/>
</dbReference>
<dbReference type="GO" id="GO:0005783">
    <property type="term" value="C:endoplasmic reticulum"/>
    <property type="evidence" value="ECO:0007669"/>
    <property type="project" value="UniProtKB-SubCell"/>
</dbReference>
<feature type="region of interest" description="Disordered" evidence="13">
    <location>
        <begin position="1"/>
        <end position="26"/>
    </location>
</feature>
<evidence type="ECO:0000256" key="2">
    <source>
        <dbReference type="ARBA" id="ARBA00004496"/>
    </source>
</evidence>
<dbReference type="InterPro" id="IPR038253">
    <property type="entry name" value="SRP68_N_sf"/>
</dbReference>
<evidence type="ECO:0000256" key="11">
    <source>
        <dbReference type="ARBA" id="ARBA00029498"/>
    </source>
</evidence>
<dbReference type="EMBL" id="LR023341">
    <property type="protein sequence ID" value="SVE92960.1"/>
    <property type="molecule type" value="mRNA"/>
</dbReference>
<keyword evidence="10 12" id="KW-0687">Ribonucleoprotein</keyword>
<comment type="similarity">
    <text evidence="4 12">Belongs to the SRP68 family.</text>
</comment>
<evidence type="ECO:0000256" key="1">
    <source>
        <dbReference type="ARBA" id="ARBA00004240"/>
    </source>
</evidence>
<evidence type="ECO:0000256" key="8">
    <source>
        <dbReference type="ARBA" id="ARBA00023135"/>
    </source>
</evidence>
<evidence type="ECO:0000256" key="13">
    <source>
        <dbReference type="SAM" id="MobiDB-lite"/>
    </source>
</evidence>
<dbReference type="CDD" id="cd15481">
    <property type="entry name" value="SRP68-RBD"/>
    <property type="match status" value="1"/>
</dbReference>
<dbReference type="GO" id="GO:0005829">
    <property type="term" value="C:cytosol"/>
    <property type="evidence" value="ECO:0007669"/>
    <property type="project" value="UniProtKB-ARBA"/>
</dbReference>
<dbReference type="GO" id="GO:0008312">
    <property type="term" value="F:7S RNA binding"/>
    <property type="evidence" value="ECO:0007669"/>
    <property type="project" value="InterPro"/>
</dbReference>
<dbReference type="PANTHER" id="PTHR12860">
    <property type="entry name" value="SIGNAL RECOGNITION PARTICLE 68 KDA PROTEIN"/>
    <property type="match status" value="1"/>
</dbReference>
<keyword evidence="5 12" id="KW-0963">Cytoplasm</keyword>
<evidence type="ECO:0000256" key="4">
    <source>
        <dbReference type="ARBA" id="ARBA00009352"/>
    </source>
</evidence>
<evidence type="ECO:0000313" key="14">
    <source>
        <dbReference type="EMBL" id="SVE92960.1"/>
    </source>
</evidence>
<comment type="function">
    <text evidence="12">Component of the signal recognition particle (SRP) complex, a ribonucleoprotein complex that mediates the cotranslational targeting of secretory and membrane proteins to the endoplasmic reticulum (ER). The SRP complex interacts with the signal sequence in nascent secretory and membrane proteins and directs them to the membrane of the ER.</text>
</comment>
<proteinExistence type="evidence at transcript level"/>
<feature type="compositionally biased region" description="Polar residues" evidence="13">
    <location>
        <begin position="1"/>
        <end position="20"/>
    </location>
</feature>
<dbReference type="AlphaFoldDB" id="A0A4Y7NIB6"/>
<dbReference type="PANTHER" id="PTHR12860:SF0">
    <property type="entry name" value="SIGNAL RECOGNITION PARTICLE SUBUNIT SRP68"/>
    <property type="match status" value="1"/>
</dbReference>
<comment type="subcellular location">
    <subcellularLocation>
        <location evidence="2 12">Cytoplasm</location>
    </subcellularLocation>
    <subcellularLocation>
        <location evidence="1">Endoplasmic reticulum</location>
    </subcellularLocation>
    <subcellularLocation>
        <location evidence="3">Nucleus</location>
        <location evidence="3">Nucleolus</location>
    </subcellularLocation>
</comment>
<sequence length="605" mass="68172">MDSQNNAETNNREVNSSQSKDGAAKGPESIYTLPLLKVVKEAQQQHGLRHGDYQRYRTYCSSRLQRVRKVLHFPQGDKKHYKKREVNLDNLKDEKFLFLPLIQSERAWGYAMQLKQESNTEPRKKFHLVSRLRKAVTHTQHLEYLCQSHLCDARTKLEAQAYSAWMQGTLHFELQEWKQASEKLLLAQTIYEKLASALNEDEQILYKQRVEELNPNLRYCAYNIGDSTAQQDILNIMRGKGGKSELDMLIAQTREKQAASLLEVTWRDRTVPVRSEKVRVFLLAYQGLELSLSKSNDSDAKLSVFEAILLDSKEAIQSLKEELAASAQSKAKVDAVSTQLTSQQYLLSYLIYLRSTLTIDRNLVLIEVFKKNFSATQSGDAKKVSKPQEGVKLYDTIVQLLEDLQKLQGLEQDKGSQNDLELLNKVFKSFRCYYMALTCQSTRQWAEALALYQRAESYINQAEGKKLTVNDFKKYTAVSQDLGNLRGLVSSGKCAAHAQNILGVDDINAAMSGLTVRSKKSLALRLDEFVEDLSLTTATPNVIKLPPSMAPVPCKPLFFDLALNHVTLPSLAENMETRKAASGAGTPGAGITGFVKGLWGWGAKK</sequence>
<gene>
    <name evidence="14" type="primary">EOG090X04NF</name>
</gene>
<keyword evidence="8 12" id="KW-0733">Signal recognition particle</keyword>
<organism evidence="14">
    <name type="scientific">Moina brachiata</name>
    <dbReference type="NCBI Taxonomy" id="675436"/>
    <lineage>
        <taxon>Eukaryota</taxon>
        <taxon>Metazoa</taxon>
        <taxon>Ecdysozoa</taxon>
        <taxon>Arthropoda</taxon>
        <taxon>Crustacea</taxon>
        <taxon>Branchiopoda</taxon>
        <taxon>Diplostraca</taxon>
        <taxon>Cladocera</taxon>
        <taxon>Anomopoda</taxon>
        <taxon>Moinidae</taxon>
        <taxon>Moina</taxon>
    </lineage>
</organism>
<accession>A0A4Y7NIB6</accession>
<dbReference type="Gene3D" id="1.10.3450.40">
    <property type="entry name" value="Signal recognition particle, SRP68 subunit, RNA-binding domain"/>
    <property type="match status" value="1"/>
</dbReference>
<dbReference type="GO" id="GO:0005047">
    <property type="term" value="F:signal recognition particle binding"/>
    <property type="evidence" value="ECO:0007669"/>
    <property type="project" value="InterPro"/>
</dbReference>